<feature type="transmembrane region" description="Helical" evidence="1">
    <location>
        <begin position="88"/>
        <end position="108"/>
    </location>
</feature>
<feature type="transmembrane region" description="Helical" evidence="1">
    <location>
        <begin position="58"/>
        <end position="81"/>
    </location>
</feature>
<organism evidence="2 3">
    <name type="scientific">Pontibacter silvestris</name>
    <dbReference type="NCBI Taxonomy" id="2305183"/>
    <lineage>
        <taxon>Bacteria</taxon>
        <taxon>Pseudomonadati</taxon>
        <taxon>Bacteroidota</taxon>
        <taxon>Cytophagia</taxon>
        <taxon>Cytophagales</taxon>
        <taxon>Hymenobacteraceae</taxon>
        <taxon>Pontibacter</taxon>
    </lineage>
</organism>
<sequence length="133" mass="14721">MTYNLSPHKPEGERSLGAGANARIASFIHSFTLVLYVGMLMVLVGLVMKYLAVTGGSFVFVFAVAVLSLFFLIQIGLSFFYVIAKVRLALLGALSSVALVLGYLALLFRFQNWFGWEIIYFIALPLFLLIAFL</sequence>
<feature type="transmembrane region" description="Helical" evidence="1">
    <location>
        <begin position="114"/>
        <end position="132"/>
    </location>
</feature>
<gene>
    <name evidence="2" type="ORF">ACFSKU_20780</name>
</gene>
<feature type="transmembrane region" description="Helical" evidence="1">
    <location>
        <begin position="33"/>
        <end position="52"/>
    </location>
</feature>
<keyword evidence="3" id="KW-1185">Reference proteome</keyword>
<dbReference type="EMBL" id="JBHUHV010000059">
    <property type="protein sequence ID" value="MFD2069331.1"/>
    <property type="molecule type" value="Genomic_DNA"/>
</dbReference>
<dbReference type="RefSeq" id="WP_229961295.1">
    <property type="nucleotide sequence ID" value="NZ_JAJJWI010000011.1"/>
</dbReference>
<name>A0ABW4X427_9BACT</name>
<keyword evidence="1" id="KW-0472">Membrane</keyword>
<dbReference type="Proteomes" id="UP001597369">
    <property type="component" value="Unassembled WGS sequence"/>
</dbReference>
<accession>A0ABW4X427</accession>
<evidence type="ECO:0000256" key="1">
    <source>
        <dbReference type="SAM" id="Phobius"/>
    </source>
</evidence>
<proteinExistence type="predicted"/>
<evidence type="ECO:0000313" key="2">
    <source>
        <dbReference type="EMBL" id="MFD2069331.1"/>
    </source>
</evidence>
<keyword evidence="1" id="KW-0812">Transmembrane</keyword>
<reference evidence="3" key="1">
    <citation type="journal article" date="2019" name="Int. J. Syst. Evol. Microbiol.">
        <title>The Global Catalogue of Microorganisms (GCM) 10K type strain sequencing project: providing services to taxonomists for standard genome sequencing and annotation.</title>
        <authorList>
            <consortium name="The Broad Institute Genomics Platform"/>
            <consortium name="The Broad Institute Genome Sequencing Center for Infectious Disease"/>
            <person name="Wu L."/>
            <person name="Ma J."/>
        </authorList>
    </citation>
    <scope>NUCLEOTIDE SEQUENCE [LARGE SCALE GENOMIC DNA]</scope>
    <source>
        <strain evidence="3">JCM 16545</strain>
    </source>
</reference>
<comment type="caution">
    <text evidence="2">The sequence shown here is derived from an EMBL/GenBank/DDBJ whole genome shotgun (WGS) entry which is preliminary data.</text>
</comment>
<evidence type="ECO:0000313" key="3">
    <source>
        <dbReference type="Proteomes" id="UP001597369"/>
    </source>
</evidence>
<keyword evidence="1" id="KW-1133">Transmembrane helix</keyword>
<protein>
    <submittedName>
        <fullName evidence="2">Uncharacterized protein</fullName>
    </submittedName>
</protein>